<name>A0A1B7MSX3_9AGAM</name>
<protein>
    <submittedName>
        <fullName evidence="2">Uncharacterized protein</fullName>
    </submittedName>
</protein>
<keyword evidence="1" id="KW-0732">Signal</keyword>
<accession>A0A1B7MSX3</accession>
<reference evidence="2 3" key="1">
    <citation type="submission" date="2016-06" db="EMBL/GenBank/DDBJ databases">
        <title>Comparative genomics of the ectomycorrhizal sister species Rhizopogon vinicolor and Rhizopogon vesiculosus (Basidiomycota: Boletales) reveals a divergence of the mating type B locus.</title>
        <authorList>
            <consortium name="DOE Joint Genome Institute"/>
            <person name="Mujic A.B."/>
            <person name="Kuo A."/>
            <person name="Tritt A."/>
            <person name="Lipzen A."/>
            <person name="Chen C."/>
            <person name="Johnson J."/>
            <person name="Sharma A."/>
            <person name="Barry K."/>
            <person name="Grigoriev I.V."/>
            <person name="Spatafora J.W."/>
        </authorList>
    </citation>
    <scope>NUCLEOTIDE SEQUENCE [LARGE SCALE GENOMIC DNA]</scope>
    <source>
        <strain evidence="2 3">AM-OR11-026</strain>
    </source>
</reference>
<evidence type="ECO:0000313" key="2">
    <source>
        <dbReference type="EMBL" id="OAX35712.1"/>
    </source>
</evidence>
<organism evidence="2 3">
    <name type="scientific">Rhizopogon vinicolor AM-OR11-026</name>
    <dbReference type="NCBI Taxonomy" id="1314800"/>
    <lineage>
        <taxon>Eukaryota</taxon>
        <taxon>Fungi</taxon>
        <taxon>Dikarya</taxon>
        <taxon>Basidiomycota</taxon>
        <taxon>Agaricomycotina</taxon>
        <taxon>Agaricomycetes</taxon>
        <taxon>Agaricomycetidae</taxon>
        <taxon>Boletales</taxon>
        <taxon>Suillineae</taxon>
        <taxon>Rhizopogonaceae</taxon>
        <taxon>Rhizopogon</taxon>
    </lineage>
</organism>
<keyword evidence="3" id="KW-1185">Reference proteome</keyword>
<dbReference type="Proteomes" id="UP000092154">
    <property type="component" value="Unassembled WGS sequence"/>
</dbReference>
<feature type="chain" id="PRO_5008597584" evidence="1">
    <location>
        <begin position="23"/>
        <end position="64"/>
    </location>
</feature>
<sequence length="64" mass="6847">MRVFGMPLLCGALLSYLQTARSSLVPFPSTVIPLRDLFDNQAASLDGTTGNFDGDGSTYAAEYL</sequence>
<proteinExistence type="predicted"/>
<dbReference type="InParanoid" id="A0A1B7MSX3"/>
<dbReference type="STRING" id="1314800.A0A1B7MSX3"/>
<gene>
    <name evidence="2" type="ORF">K503DRAFT_669319</name>
</gene>
<dbReference type="EMBL" id="KV448475">
    <property type="protein sequence ID" value="OAX35712.1"/>
    <property type="molecule type" value="Genomic_DNA"/>
</dbReference>
<evidence type="ECO:0000313" key="3">
    <source>
        <dbReference type="Proteomes" id="UP000092154"/>
    </source>
</evidence>
<feature type="non-terminal residue" evidence="2">
    <location>
        <position position="64"/>
    </location>
</feature>
<evidence type="ECO:0000256" key="1">
    <source>
        <dbReference type="SAM" id="SignalP"/>
    </source>
</evidence>
<dbReference type="AlphaFoldDB" id="A0A1B7MSX3"/>
<feature type="signal peptide" evidence="1">
    <location>
        <begin position="1"/>
        <end position="22"/>
    </location>
</feature>
<dbReference type="OrthoDB" id="6039950at2759"/>